<gene>
    <name evidence="1" type="ORF">BWQ96_09932</name>
</gene>
<organism evidence="1 2">
    <name type="scientific">Gracilariopsis chorda</name>
    <dbReference type="NCBI Taxonomy" id="448386"/>
    <lineage>
        <taxon>Eukaryota</taxon>
        <taxon>Rhodophyta</taxon>
        <taxon>Florideophyceae</taxon>
        <taxon>Rhodymeniophycidae</taxon>
        <taxon>Gracilariales</taxon>
        <taxon>Gracilariaceae</taxon>
        <taxon>Gracilariopsis</taxon>
    </lineage>
</organism>
<keyword evidence="2" id="KW-1185">Reference proteome</keyword>
<protein>
    <submittedName>
        <fullName evidence="1">Uncharacterized protein</fullName>
    </submittedName>
</protein>
<accession>A0A2V3IE66</accession>
<proteinExistence type="predicted"/>
<comment type="caution">
    <text evidence="1">The sequence shown here is derived from an EMBL/GenBank/DDBJ whole genome shotgun (WGS) entry which is preliminary data.</text>
</comment>
<evidence type="ECO:0000313" key="1">
    <source>
        <dbReference type="EMBL" id="PXF40354.1"/>
    </source>
</evidence>
<name>A0A2V3IE66_9FLOR</name>
<evidence type="ECO:0000313" key="2">
    <source>
        <dbReference type="Proteomes" id="UP000247409"/>
    </source>
</evidence>
<reference evidence="1 2" key="1">
    <citation type="journal article" date="2018" name="Mol. Biol. Evol.">
        <title>Analysis of the draft genome of the red seaweed Gracilariopsis chorda provides insights into genome size evolution in Rhodophyta.</title>
        <authorList>
            <person name="Lee J."/>
            <person name="Yang E.C."/>
            <person name="Graf L."/>
            <person name="Yang J.H."/>
            <person name="Qiu H."/>
            <person name="Zel Zion U."/>
            <person name="Chan C.X."/>
            <person name="Stephens T.G."/>
            <person name="Weber A.P.M."/>
            <person name="Boo G.H."/>
            <person name="Boo S.M."/>
            <person name="Kim K.M."/>
            <person name="Shin Y."/>
            <person name="Jung M."/>
            <person name="Lee S.J."/>
            <person name="Yim H.S."/>
            <person name="Lee J.H."/>
            <person name="Bhattacharya D."/>
            <person name="Yoon H.S."/>
        </authorList>
    </citation>
    <scope>NUCLEOTIDE SEQUENCE [LARGE SCALE GENOMIC DNA]</scope>
    <source>
        <strain evidence="1 2">SKKU-2015</strain>
        <tissue evidence="1">Whole body</tissue>
    </source>
</reference>
<dbReference type="Proteomes" id="UP000247409">
    <property type="component" value="Unassembled WGS sequence"/>
</dbReference>
<sequence length="156" mass="17225">MHHTLRLSRNRTIPTNVARTPRLLEFSVTLKKDAVVYELQKDGGQITSCTRNAVSRRALAELSGEKLDPSVFDVANAFVIDVEDWEKHCSAVQPVDEAEDMLFYVSDELSVNGNQVYLVMSIVSGAAVAPEVDIDTSENPAFVNALLNTVVFRDSL</sequence>
<dbReference type="AlphaFoldDB" id="A0A2V3IE66"/>
<dbReference type="EMBL" id="NBIV01000306">
    <property type="protein sequence ID" value="PXF40354.1"/>
    <property type="molecule type" value="Genomic_DNA"/>
</dbReference>